<dbReference type="PANTHER" id="PTHR18964">
    <property type="entry name" value="ROK (REPRESSOR, ORF, KINASE) FAMILY"/>
    <property type="match status" value="1"/>
</dbReference>
<dbReference type="STRING" id="1123380.SAMN02745199_1624"/>
<dbReference type="PANTHER" id="PTHR18964:SF149">
    <property type="entry name" value="BIFUNCTIONAL UDP-N-ACETYLGLUCOSAMINE 2-EPIMERASE_N-ACETYLMANNOSAMINE KINASE"/>
    <property type="match status" value="1"/>
</dbReference>
<dbReference type="InterPro" id="IPR000600">
    <property type="entry name" value="ROK"/>
</dbReference>
<evidence type="ECO:0000256" key="1">
    <source>
        <dbReference type="ARBA" id="ARBA00006479"/>
    </source>
</evidence>
<dbReference type="GO" id="GO:0016301">
    <property type="term" value="F:kinase activity"/>
    <property type="evidence" value="ECO:0007669"/>
    <property type="project" value="UniProtKB-KW"/>
</dbReference>
<dbReference type="AlphaFoldDB" id="A0A1M5U5B3"/>
<dbReference type="EMBL" id="FQXN01000008">
    <property type="protein sequence ID" value="SHH58051.1"/>
    <property type="molecule type" value="Genomic_DNA"/>
</dbReference>
<dbReference type="Proteomes" id="UP000242592">
    <property type="component" value="Unassembled WGS sequence"/>
</dbReference>
<accession>A0A1M5U5B3</accession>
<comment type="similarity">
    <text evidence="1">Belongs to the ROK (NagC/XylR) family.</text>
</comment>
<dbReference type="Pfam" id="PF00480">
    <property type="entry name" value="ROK"/>
    <property type="match status" value="1"/>
</dbReference>
<reference evidence="3" key="1">
    <citation type="submission" date="2016-11" db="EMBL/GenBank/DDBJ databases">
        <authorList>
            <person name="Varghese N."/>
            <person name="Submissions S."/>
        </authorList>
    </citation>
    <scope>NUCLEOTIDE SEQUENCE [LARGE SCALE GENOMIC DNA]</scope>
    <source>
        <strain evidence="3">DSM 15807</strain>
    </source>
</reference>
<dbReference type="PROSITE" id="PS01125">
    <property type="entry name" value="ROK"/>
    <property type="match status" value="1"/>
</dbReference>
<evidence type="ECO:0000313" key="3">
    <source>
        <dbReference type="Proteomes" id="UP000242592"/>
    </source>
</evidence>
<proteinExistence type="inferred from homology"/>
<sequence>MKIIGVDLGGTFTKIGLVDSNTGKIIKKKEIETMVELGGDAVVKRISEGINELVGSETYEAVGIGSPGSIDIENGIVRFSPNFPDWIDFPLGPKLSNLLNKKVYVENDANSFALGEKWFGAGKGKKHIIVLTLGTGVGGGIISHDILITGANGIGAELGHVIINPKGRLCGCGNYGCLEAYASATAIIKMAYEGRKKFPDSIIFKNDKVTAKAVFDAAKSNDRLGLIIRDEVVEALAVAIASFIHTFNPEVVIIGGGISKAGEFLFKPLKSRVNELVMPSFKNSFEIIQSPLVENASILGAASIVLQRRKTT</sequence>
<dbReference type="RefSeq" id="WP_073073969.1">
    <property type="nucleotide sequence ID" value="NZ_FQXN01000008.1"/>
</dbReference>
<dbReference type="InterPro" id="IPR049874">
    <property type="entry name" value="ROK_cs"/>
</dbReference>
<organism evidence="2 3">
    <name type="scientific">Thermosipho atlanticus DSM 15807</name>
    <dbReference type="NCBI Taxonomy" id="1123380"/>
    <lineage>
        <taxon>Bacteria</taxon>
        <taxon>Thermotogati</taxon>
        <taxon>Thermotogota</taxon>
        <taxon>Thermotogae</taxon>
        <taxon>Thermotogales</taxon>
        <taxon>Fervidobacteriaceae</taxon>
        <taxon>Thermosipho</taxon>
    </lineage>
</organism>
<keyword evidence="2" id="KW-0808">Transferase</keyword>
<dbReference type="InterPro" id="IPR043129">
    <property type="entry name" value="ATPase_NBD"/>
</dbReference>
<name>A0A1M5U5B3_9BACT</name>
<dbReference type="SUPFAM" id="SSF53067">
    <property type="entry name" value="Actin-like ATPase domain"/>
    <property type="match status" value="1"/>
</dbReference>
<dbReference type="Gene3D" id="3.30.420.40">
    <property type="match status" value="2"/>
</dbReference>
<keyword evidence="2" id="KW-0418">Kinase</keyword>
<dbReference type="OrthoDB" id="9810372at2"/>
<keyword evidence="3" id="KW-1185">Reference proteome</keyword>
<gene>
    <name evidence="2" type="ORF">SAMN02745199_1624</name>
</gene>
<protein>
    <submittedName>
        <fullName evidence="2">Glucokinase</fullName>
    </submittedName>
</protein>
<evidence type="ECO:0000313" key="2">
    <source>
        <dbReference type="EMBL" id="SHH58051.1"/>
    </source>
</evidence>